<dbReference type="EMBL" id="JAVREN010000003">
    <property type="protein sequence ID" value="MDT0305795.1"/>
    <property type="molecule type" value="Genomic_DNA"/>
</dbReference>
<reference evidence="2" key="1">
    <citation type="submission" date="2023-07" db="EMBL/GenBank/DDBJ databases">
        <title>30 novel species of actinomycetes from the DSMZ collection.</title>
        <authorList>
            <person name="Nouioui I."/>
        </authorList>
    </citation>
    <scope>NUCLEOTIDE SEQUENCE [LARGE SCALE GENOMIC DNA]</scope>
    <source>
        <strain evidence="2">DSM 44917</strain>
    </source>
</reference>
<comment type="caution">
    <text evidence="1">The sequence shown here is derived from an EMBL/GenBank/DDBJ whole genome shotgun (WGS) entry which is preliminary data.</text>
</comment>
<evidence type="ECO:0000313" key="1">
    <source>
        <dbReference type="EMBL" id="MDT0305795.1"/>
    </source>
</evidence>
<protein>
    <submittedName>
        <fullName evidence="1">Uncharacterized protein</fullName>
    </submittedName>
</protein>
<sequence>MKRNEEFRDILDDVLRECPAGRQQENYTVGLTEGRALVISKAGGVRAETAGMDELRDAISRAEWWTTGFIRHVYLAQTFGAGGTSNHGEMCVLAACKALRDPLALIECAGQNCSACFAMVEDVTLNEESELPQLGWVHPCAPIAMGTQRPGSWRAQVASLRIYNERGTRDENLLPLTASPRGRCEVFLSH</sequence>
<proteinExistence type="predicted"/>
<evidence type="ECO:0000313" key="2">
    <source>
        <dbReference type="Proteomes" id="UP001183388"/>
    </source>
</evidence>
<dbReference type="RefSeq" id="WP_311628713.1">
    <property type="nucleotide sequence ID" value="NZ_JAVREN010000003.1"/>
</dbReference>
<accession>A0ABU2L2K1</accession>
<name>A0ABU2L2K1_9ACTN</name>
<organism evidence="1 2">
    <name type="scientific">Streptomyces boetiae</name>
    <dbReference type="NCBI Taxonomy" id="3075541"/>
    <lineage>
        <taxon>Bacteria</taxon>
        <taxon>Bacillati</taxon>
        <taxon>Actinomycetota</taxon>
        <taxon>Actinomycetes</taxon>
        <taxon>Kitasatosporales</taxon>
        <taxon>Streptomycetaceae</taxon>
        <taxon>Streptomyces</taxon>
    </lineage>
</organism>
<gene>
    <name evidence="1" type="ORF">RM780_02300</name>
</gene>
<keyword evidence="2" id="KW-1185">Reference proteome</keyword>
<dbReference type="Proteomes" id="UP001183388">
    <property type="component" value="Unassembled WGS sequence"/>
</dbReference>